<evidence type="ECO:0000313" key="2">
    <source>
        <dbReference type="EMBL" id="RKT45844.1"/>
    </source>
</evidence>
<proteinExistence type="predicted"/>
<organism evidence="2 3">
    <name type="scientific">Thiocapsa rosea</name>
    <dbReference type="NCBI Taxonomy" id="69360"/>
    <lineage>
        <taxon>Bacteria</taxon>
        <taxon>Pseudomonadati</taxon>
        <taxon>Pseudomonadota</taxon>
        <taxon>Gammaproteobacteria</taxon>
        <taxon>Chromatiales</taxon>
        <taxon>Chromatiaceae</taxon>
        <taxon>Thiocapsa</taxon>
    </lineage>
</organism>
<accession>A0A495V970</accession>
<dbReference type="InterPro" id="IPR051943">
    <property type="entry name" value="TRAFAC_Dynamin-like_GTPase"/>
</dbReference>
<dbReference type="AlphaFoldDB" id="A0A495V970"/>
<dbReference type="SUPFAM" id="SSF52540">
    <property type="entry name" value="P-loop containing nucleoside triphosphate hydrolases"/>
    <property type="match status" value="1"/>
</dbReference>
<feature type="domain" description="Dynamin N-terminal" evidence="1">
    <location>
        <begin position="46"/>
        <end position="212"/>
    </location>
</feature>
<dbReference type="Pfam" id="PF00350">
    <property type="entry name" value="Dynamin_N"/>
    <property type="match status" value="1"/>
</dbReference>
<evidence type="ECO:0000259" key="1">
    <source>
        <dbReference type="Pfam" id="PF00350"/>
    </source>
</evidence>
<comment type="caution">
    <text evidence="2">The sequence shown here is derived from an EMBL/GenBank/DDBJ whole genome shotgun (WGS) entry which is preliminary data.</text>
</comment>
<reference evidence="2 3" key="1">
    <citation type="submission" date="2018-10" db="EMBL/GenBank/DDBJ databases">
        <title>Genomic Encyclopedia of Archaeal and Bacterial Type Strains, Phase II (KMG-II): from individual species to whole genera.</title>
        <authorList>
            <person name="Goeker M."/>
        </authorList>
    </citation>
    <scope>NUCLEOTIDE SEQUENCE [LARGE SCALE GENOMIC DNA]</scope>
    <source>
        <strain evidence="2 3">DSM 235</strain>
    </source>
</reference>
<gene>
    <name evidence="2" type="ORF">BDD21_3326</name>
</gene>
<dbReference type="Gene3D" id="3.40.50.300">
    <property type="entry name" value="P-loop containing nucleotide triphosphate hydrolases"/>
    <property type="match status" value="1"/>
</dbReference>
<keyword evidence="3" id="KW-1185">Reference proteome</keyword>
<dbReference type="InterPro" id="IPR027417">
    <property type="entry name" value="P-loop_NTPase"/>
</dbReference>
<dbReference type="PANTHER" id="PTHR43681">
    <property type="entry name" value="TRANSMEMBRANE GTPASE FZO"/>
    <property type="match status" value="1"/>
</dbReference>
<dbReference type="EMBL" id="RBXL01000001">
    <property type="protein sequence ID" value="RKT45844.1"/>
    <property type="molecule type" value="Genomic_DNA"/>
</dbReference>
<name>A0A495V970_9GAMM</name>
<dbReference type="Proteomes" id="UP000274556">
    <property type="component" value="Unassembled WGS sequence"/>
</dbReference>
<dbReference type="PANTHER" id="PTHR43681:SF1">
    <property type="entry name" value="SARCALUMENIN"/>
    <property type="match status" value="1"/>
</dbReference>
<evidence type="ECO:0000313" key="3">
    <source>
        <dbReference type="Proteomes" id="UP000274556"/>
    </source>
</evidence>
<dbReference type="InterPro" id="IPR045063">
    <property type="entry name" value="Dynamin_N"/>
</dbReference>
<sequence>MKGGVLRNDQRVILAGRIDKVLAGHHPSIGEITRRIQHLAREPLTVVVMGEFSAGKSSFLNRLLGTDALPVAILPKTATITRLVYGAAGAAGPVEIDREVADGIETTTISHQDFAELQRAAKLHDIAVAQDLARIREVRVFLDEPLLTRLQLVDTPGFNHDLAMDNRTLGILDSTDLVLWITDALQPAKQTEFEKLRLLKERAKRIWLIVNKADVNVADAAAWEESRRSLENYFGDIGFLDFFESRSVELISCRQTDDFWAGRFEQTKSRLGADIFNLDTLWSSNLVGDEWQRLGTALTDEAARYQELERRCDALQALTDVEALAVRRLGDLHTALAPQIRALDDALRQHGADGRQALPMGIASVNSFFMEYTRAPLVAAFHALACFYEECLAKWRIQHLTESIRLLDVVQGTLPAEQAALRADVLALRDYDRLLLRRLIDASNRISDHSLSGLERTVELLDHLGVQFEAVDWRFSLSIDEDKVLSVGDSGTVGTLPKYRQQQLREALERDFRLDLERIAREPCCVGLLAQLADLHRGTGERLTKAQQIWSNHDATGTDAD</sequence>
<protein>
    <submittedName>
        <fullName evidence="2">Dynamin family protein</fullName>
    </submittedName>
</protein>